<evidence type="ECO:0000313" key="2">
    <source>
        <dbReference type="Proteomes" id="UP000799118"/>
    </source>
</evidence>
<gene>
    <name evidence="1" type="ORF">BT96DRAFT_1006766</name>
</gene>
<protein>
    <submittedName>
        <fullName evidence="1">Uncharacterized protein</fullName>
    </submittedName>
</protein>
<keyword evidence="2" id="KW-1185">Reference proteome</keyword>
<sequence>MRGCYKGDYGLVVEDDYDEIDLTKQMVVFILRLRLPTFRSSAKCTAAEPAKKKVKLSHPSPVKLVGAGAILQLANQFNCKLKFDDSPGTDHSGGFTLTVQKISMLKLAEMLPDNLVMLFTQLDSIEILKTFTPPPSSWSFECSEEVVIVPLDCGTLFLEFAQEVFSKLSIEDPSQWEGKLLEILPF</sequence>
<dbReference type="Proteomes" id="UP000799118">
    <property type="component" value="Unassembled WGS sequence"/>
</dbReference>
<accession>A0A6A4GK05</accession>
<dbReference type="AlphaFoldDB" id="A0A6A4GK05"/>
<dbReference type="EMBL" id="ML769950">
    <property type="protein sequence ID" value="KAE9385736.1"/>
    <property type="molecule type" value="Genomic_DNA"/>
</dbReference>
<organism evidence="1 2">
    <name type="scientific">Gymnopus androsaceus JB14</name>
    <dbReference type="NCBI Taxonomy" id="1447944"/>
    <lineage>
        <taxon>Eukaryota</taxon>
        <taxon>Fungi</taxon>
        <taxon>Dikarya</taxon>
        <taxon>Basidiomycota</taxon>
        <taxon>Agaricomycotina</taxon>
        <taxon>Agaricomycetes</taxon>
        <taxon>Agaricomycetidae</taxon>
        <taxon>Agaricales</taxon>
        <taxon>Marasmiineae</taxon>
        <taxon>Omphalotaceae</taxon>
        <taxon>Gymnopus</taxon>
    </lineage>
</organism>
<name>A0A6A4GK05_9AGAR</name>
<reference evidence="1" key="1">
    <citation type="journal article" date="2019" name="Environ. Microbiol.">
        <title>Fungal ecological strategies reflected in gene transcription - a case study of two litter decomposers.</title>
        <authorList>
            <person name="Barbi F."/>
            <person name="Kohler A."/>
            <person name="Barry K."/>
            <person name="Baskaran P."/>
            <person name="Daum C."/>
            <person name="Fauchery L."/>
            <person name="Ihrmark K."/>
            <person name="Kuo A."/>
            <person name="LaButti K."/>
            <person name="Lipzen A."/>
            <person name="Morin E."/>
            <person name="Grigoriev I.V."/>
            <person name="Henrissat B."/>
            <person name="Lindahl B."/>
            <person name="Martin F."/>
        </authorList>
    </citation>
    <scope>NUCLEOTIDE SEQUENCE</scope>
    <source>
        <strain evidence="1">JB14</strain>
    </source>
</reference>
<proteinExistence type="predicted"/>
<evidence type="ECO:0000313" key="1">
    <source>
        <dbReference type="EMBL" id="KAE9385736.1"/>
    </source>
</evidence>
<dbReference type="OrthoDB" id="3048815at2759"/>